<reference evidence="2 3" key="1">
    <citation type="submission" date="2016-06" db="EMBL/GenBank/DDBJ databases">
        <authorList>
            <person name="Kjaerup R.B."/>
            <person name="Dalgaard T.S."/>
            <person name="Juul-Madsen H.R."/>
        </authorList>
    </citation>
    <scope>NUCLEOTIDE SEQUENCE [LARGE SCALE GENOMIC DNA]</scope>
    <source>
        <strain evidence="2 3">DSM 45626</strain>
    </source>
</reference>
<accession>A0A1C4YKE0</accession>
<dbReference type="EMBL" id="FMCW01000052">
    <property type="protein sequence ID" value="SCF21203.1"/>
    <property type="molecule type" value="Genomic_DNA"/>
</dbReference>
<evidence type="ECO:0000313" key="2">
    <source>
        <dbReference type="EMBL" id="SCF21203.1"/>
    </source>
</evidence>
<dbReference type="Proteomes" id="UP000199375">
    <property type="component" value="Unassembled WGS sequence"/>
</dbReference>
<protein>
    <submittedName>
        <fullName evidence="2">Uncharacterized protein</fullName>
    </submittedName>
</protein>
<dbReference type="AlphaFoldDB" id="A0A1C4YKE0"/>
<feature type="compositionally biased region" description="Basic and acidic residues" evidence="1">
    <location>
        <begin position="194"/>
        <end position="203"/>
    </location>
</feature>
<sequence length="203" mass="21764">MTQRTTIPVRPAQVAPVRVGRGKAVHLGSLSSITGPDGSPRYVAAWCGASGSGDNVRAGEPITEPITCRTCLRTQPRPIELINASLTGEPTTLPHTGLVVPHTKLRVSDIRRVPGTGGTRARLMLGDHFIGYISNTVRFHPVHGAWIDTNDLAAYAAHCRTANGRTLNVHDVLGALVREYEAAQRHAAPAAQPDHNDHVNLPH</sequence>
<gene>
    <name evidence="2" type="ORF">GA0070558_15223</name>
</gene>
<evidence type="ECO:0000256" key="1">
    <source>
        <dbReference type="SAM" id="MobiDB-lite"/>
    </source>
</evidence>
<name>A0A1C4YKE0_9ACTN</name>
<feature type="region of interest" description="Disordered" evidence="1">
    <location>
        <begin position="184"/>
        <end position="203"/>
    </location>
</feature>
<organism evidence="2 3">
    <name type="scientific">Micromonospora haikouensis</name>
    <dbReference type="NCBI Taxonomy" id="686309"/>
    <lineage>
        <taxon>Bacteria</taxon>
        <taxon>Bacillati</taxon>
        <taxon>Actinomycetota</taxon>
        <taxon>Actinomycetes</taxon>
        <taxon>Micromonosporales</taxon>
        <taxon>Micromonosporaceae</taxon>
        <taxon>Micromonospora</taxon>
    </lineage>
</organism>
<dbReference type="RefSeq" id="WP_256092229.1">
    <property type="nucleotide sequence ID" value="NZ_FMCW01000052.1"/>
</dbReference>
<proteinExistence type="predicted"/>
<evidence type="ECO:0000313" key="3">
    <source>
        <dbReference type="Proteomes" id="UP000199375"/>
    </source>
</evidence>